<dbReference type="Proteomes" id="UP000830639">
    <property type="component" value="Chromosome"/>
</dbReference>
<proteinExistence type="predicted"/>
<name>A0ABY4JNP8_9BACI</name>
<gene>
    <name evidence="2" type="ORF">MY490_06410</name>
</gene>
<reference evidence="2 3" key="1">
    <citation type="submission" date="2022-04" db="EMBL/GenBank/DDBJ databases">
        <title>Mechanism of arsenic methylation and mitigation arsenic toxicity by Bacillus sp. LH14 from an Arsenic-Contaminated Paddy Soil.</title>
        <authorList>
            <person name="Wang D."/>
        </authorList>
    </citation>
    <scope>NUCLEOTIDE SEQUENCE [LARGE SCALE GENOMIC DNA]</scope>
    <source>
        <strain evidence="2 3">LH14</strain>
    </source>
</reference>
<evidence type="ECO:0000313" key="2">
    <source>
        <dbReference type="EMBL" id="UPM55470.1"/>
    </source>
</evidence>
<evidence type="ECO:0000313" key="3">
    <source>
        <dbReference type="Proteomes" id="UP000830639"/>
    </source>
</evidence>
<dbReference type="RefSeq" id="WP_248268481.1">
    <property type="nucleotide sequence ID" value="NZ_CP096034.1"/>
</dbReference>
<organism evidence="2 3">
    <name type="scientific">Gottfriedia acidiceleris</name>
    <dbReference type="NCBI Taxonomy" id="371036"/>
    <lineage>
        <taxon>Bacteria</taxon>
        <taxon>Bacillati</taxon>
        <taxon>Bacillota</taxon>
        <taxon>Bacilli</taxon>
        <taxon>Bacillales</taxon>
        <taxon>Bacillaceae</taxon>
        <taxon>Gottfriedia</taxon>
    </lineage>
</organism>
<feature type="chain" id="PRO_5047075814" evidence="1">
    <location>
        <begin position="24"/>
        <end position="176"/>
    </location>
</feature>
<evidence type="ECO:0000256" key="1">
    <source>
        <dbReference type="SAM" id="SignalP"/>
    </source>
</evidence>
<feature type="signal peptide" evidence="1">
    <location>
        <begin position="1"/>
        <end position="23"/>
    </location>
</feature>
<accession>A0ABY4JNP8</accession>
<dbReference type="EMBL" id="CP096034">
    <property type="protein sequence ID" value="UPM55470.1"/>
    <property type="molecule type" value="Genomic_DNA"/>
</dbReference>
<sequence>MKKTLVALVTGGILLGSSITANAEYKEIVVVKTTNVCKNVKTTKVVKTTKKVKVKKGKKYVWVNVTTSKKIPITKKICQDVKYNETQSISMQSVLDKEIEPIFQDRWYNVDFLENGNGLIERVIIHTELNQFTDEDMDKVIQIVKKELKVNDSQITRGWYEDSYGQKNTNWLDLTR</sequence>
<protein>
    <submittedName>
        <fullName evidence="2">Uncharacterized protein</fullName>
    </submittedName>
</protein>
<keyword evidence="1" id="KW-0732">Signal</keyword>
<keyword evidence="3" id="KW-1185">Reference proteome</keyword>